<organism evidence="1 2">
    <name type="scientific">Andreprevotia lacus DSM 23236</name>
    <dbReference type="NCBI Taxonomy" id="1121001"/>
    <lineage>
        <taxon>Bacteria</taxon>
        <taxon>Pseudomonadati</taxon>
        <taxon>Pseudomonadota</taxon>
        <taxon>Betaproteobacteria</taxon>
        <taxon>Neisseriales</taxon>
        <taxon>Chitinibacteraceae</taxon>
        <taxon>Andreprevotia</taxon>
    </lineage>
</organism>
<proteinExistence type="predicted"/>
<evidence type="ECO:0000313" key="1">
    <source>
        <dbReference type="EMBL" id="SMC29436.1"/>
    </source>
</evidence>
<dbReference type="RefSeq" id="WP_084092769.1">
    <property type="nucleotide sequence ID" value="NZ_FWXD01000035.1"/>
</dbReference>
<evidence type="ECO:0000313" key="2">
    <source>
        <dbReference type="Proteomes" id="UP000192761"/>
    </source>
</evidence>
<keyword evidence="2" id="KW-1185">Reference proteome</keyword>
<dbReference type="OrthoDB" id="1163947at2"/>
<dbReference type="STRING" id="1121001.SAMN02745857_03834"/>
<protein>
    <submittedName>
        <fullName evidence="1">Uncharacterized protein</fullName>
    </submittedName>
</protein>
<dbReference type="AlphaFoldDB" id="A0A1W1XZU1"/>
<accession>A0A1W1XZU1</accession>
<dbReference type="EMBL" id="FWXD01000035">
    <property type="protein sequence ID" value="SMC29436.1"/>
    <property type="molecule type" value="Genomic_DNA"/>
</dbReference>
<name>A0A1W1XZU1_9NEIS</name>
<dbReference type="Proteomes" id="UP000192761">
    <property type="component" value="Unassembled WGS sequence"/>
</dbReference>
<reference evidence="1 2" key="1">
    <citation type="submission" date="2017-04" db="EMBL/GenBank/DDBJ databases">
        <authorList>
            <person name="Afonso C.L."/>
            <person name="Miller P.J."/>
            <person name="Scott M.A."/>
            <person name="Spackman E."/>
            <person name="Goraichik I."/>
            <person name="Dimitrov K.M."/>
            <person name="Suarez D.L."/>
            <person name="Swayne D.E."/>
        </authorList>
    </citation>
    <scope>NUCLEOTIDE SEQUENCE [LARGE SCALE GENOMIC DNA]</scope>
    <source>
        <strain evidence="1 2">DSM 23236</strain>
    </source>
</reference>
<sequence length="124" mass="13878">MTIFARWLQRLLQHSASPREAPAIQLDDDGLTQVMRNGEVHTVHWNELAEVSIVTTDDGPLADDVFWVLSGERERCVVPGSAEVIGRLLRRLQALPGFRNDAVIDAMGSSGRARFVCWQRDTAH</sequence>
<gene>
    <name evidence="1" type="ORF">SAMN02745857_03834</name>
</gene>